<keyword evidence="2" id="KW-0560">Oxidoreductase</keyword>
<dbReference type="InterPro" id="IPR036291">
    <property type="entry name" value="NAD(P)-bd_dom_sf"/>
</dbReference>
<gene>
    <name evidence="3" type="ORF">CLCR_08897</name>
</gene>
<dbReference type="Pfam" id="PF00106">
    <property type="entry name" value="adh_short"/>
    <property type="match status" value="1"/>
</dbReference>
<dbReference type="VEuPathDB" id="FungiDB:G647_06751"/>
<dbReference type="eggNOG" id="KOG0725">
    <property type="taxonomic scope" value="Eukaryota"/>
</dbReference>
<evidence type="ECO:0000313" key="4">
    <source>
        <dbReference type="Proteomes" id="UP000094526"/>
    </source>
</evidence>
<dbReference type="AlphaFoldDB" id="A0A1C1CS56"/>
<dbReference type="CDD" id="cd05233">
    <property type="entry name" value="SDR_c"/>
    <property type="match status" value="1"/>
</dbReference>
<accession>A0A1C1CS56</accession>
<dbReference type="STRING" id="86049.A0A1C1CS56"/>
<dbReference type="Gene3D" id="3.40.50.720">
    <property type="entry name" value="NAD(P)-binding Rossmann-like Domain"/>
    <property type="match status" value="1"/>
</dbReference>
<dbReference type="PRINTS" id="PR00081">
    <property type="entry name" value="GDHRDH"/>
</dbReference>
<reference evidence="4" key="1">
    <citation type="submission" date="2015-07" db="EMBL/GenBank/DDBJ databases">
        <authorList>
            <person name="Teixeira M.M."/>
            <person name="Souza R.C."/>
            <person name="Almeida L.G."/>
            <person name="Vicente V.A."/>
            <person name="de Hoog S."/>
            <person name="Bocca A.L."/>
            <person name="de Almeida S.R."/>
            <person name="Vasconcelos A.T."/>
            <person name="Felipe M.S."/>
        </authorList>
    </citation>
    <scope>NUCLEOTIDE SEQUENCE [LARGE SCALE GENOMIC DNA]</scope>
    <source>
        <strain evidence="4">KSF</strain>
    </source>
</reference>
<comment type="caution">
    <text evidence="3">The sequence shown here is derived from an EMBL/GenBank/DDBJ whole genome shotgun (WGS) entry which is preliminary data.</text>
</comment>
<evidence type="ECO:0000256" key="1">
    <source>
        <dbReference type="ARBA" id="ARBA00006484"/>
    </source>
</evidence>
<proteinExistence type="inferred from homology"/>
<dbReference type="GO" id="GO:0016491">
    <property type="term" value="F:oxidoreductase activity"/>
    <property type="evidence" value="ECO:0007669"/>
    <property type="project" value="UniProtKB-KW"/>
</dbReference>
<name>A0A1C1CS56_9EURO</name>
<organism evidence="3 4">
    <name type="scientific">Cladophialophora carrionii</name>
    <dbReference type="NCBI Taxonomy" id="86049"/>
    <lineage>
        <taxon>Eukaryota</taxon>
        <taxon>Fungi</taxon>
        <taxon>Dikarya</taxon>
        <taxon>Ascomycota</taxon>
        <taxon>Pezizomycotina</taxon>
        <taxon>Eurotiomycetes</taxon>
        <taxon>Chaetothyriomycetidae</taxon>
        <taxon>Chaetothyriales</taxon>
        <taxon>Herpotrichiellaceae</taxon>
        <taxon>Cladophialophora</taxon>
    </lineage>
</organism>
<dbReference type="InterPro" id="IPR002347">
    <property type="entry name" value="SDR_fam"/>
</dbReference>
<protein>
    <submittedName>
        <fullName evidence="3">Putative oxidoreductase</fullName>
    </submittedName>
</protein>
<dbReference type="Proteomes" id="UP000094526">
    <property type="component" value="Unassembled WGS sequence"/>
</dbReference>
<keyword evidence="4" id="KW-1185">Reference proteome</keyword>
<dbReference type="VEuPathDB" id="FungiDB:CLCR_08897"/>
<dbReference type="PANTHER" id="PTHR42901:SF1">
    <property type="entry name" value="ALCOHOL DEHYDROGENASE"/>
    <property type="match status" value="1"/>
</dbReference>
<dbReference type="OrthoDB" id="1933717at2759"/>
<dbReference type="PANTHER" id="PTHR42901">
    <property type="entry name" value="ALCOHOL DEHYDROGENASE"/>
    <property type="match status" value="1"/>
</dbReference>
<dbReference type="SUPFAM" id="SSF51735">
    <property type="entry name" value="NAD(P)-binding Rossmann-fold domains"/>
    <property type="match status" value="1"/>
</dbReference>
<comment type="similarity">
    <text evidence="1">Belongs to the short-chain dehydrogenases/reductases (SDR) family.</text>
</comment>
<evidence type="ECO:0000256" key="2">
    <source>
        <dbReference type="ARBA" id="ARBA00023002"/>
    </source>
</evidence>
<evidence type="ECO:0000313" key="3">
    <source>
        <dbReference type="EMBL" id="OCT51333.1"/>
    </source>
</evidence>
<sequence length="289" mass="31075">MELPTYTKQWHNDVYPDIDASRPELSVKGKRVVVTGGGGGIGSATAKAFIAAGAAEVVILGRTKQTLEATKSAIMSKHPNANVVSVVVDISQAGSVTEAFASIAGRGLIDIFVNNAAYLSIGTVGTSDPTEWFKVYETNIKGSLLVTQAVLKNINPKDGIIINVTSAAGHVPYVPGYSAYASSKLASAKAFEYLQHENPDLKVFNIQPGVIESTSLATKAYEQSGITFPQQDTVELPANFMVWLCSPEAAFLKGRFVWANWDVKELQQKKQLFENDPTLLTVGLLGWPQ</sequence>
<dbReference type="EMBL" id="LGRB01000009">
    <property type="protein sequence ID" value="OCT51333.1"/>
    <property type="molecule type" value="Genomic_DNA"/>
</dbReference>